<dbReference type="Gene3D" id="3.30.160.20">
    <property type="match status" value="1"/>
</dbReference>
<evidence type="ECO:0000256" key="7">
    <source>
        <dbReference type="PROSITE-ProRule" id="PRU00268"/>
    </source>
</evidence>
<dbReference type="KEGG" id="ttt:THITE_2123754"/>
<proteinExistence type="inferred from homology"/>
<dbReference type="STRING" id="578455.G2RHW0"/>
<evidence type="ECO:0000313" key="12">
    <source>
        <dbReference type="Proteomes" id="UP000008181"/>
    </source>
</evidence>
<sequence length="537" mass="59669">MSVARPAARRLLSGRLAALPGLAAAAAGGCTTAAAAAAAPSPSKPKSSPSCGHRIFAHQFHSSPQLSARRRPRFASVRAADMGLMDEKQIEQFTKEKFPKYTAEEMEQLSKRYSPEQMAAIEAGEAAVDPRDLTVQGRLRTDPYTMPYIDDFAESQPVIDKRPQIHDPPDPLARFMDMDEFTEDLIRWADQFPQGELTGKLKTLADFVPEKYRAIPEPEWPGEVRDEAHKEFQKYIEAEANRQADKRAAGEDADGGPTDADVLQYILERSGMTDNNLVSNSSLAHGLPSKVPGVAGRYKNTVDPEDEGLDDAGLYQELKQRTGFSVRQILNLKTKRLVTRMVSNQTRLGKIRKFSVIYVAGNGDGWLGIGEAKSTESTVAVMKARQLAIRNMRPIRRYENRTIYGTVEAKVSGTIVKMAARPPGKKSSLSFITVHRHYCHGQTLTTTARFFFLSSRLRPPRVAPHLRDVPLRRHPRPRRHDPALAQPDELGQGGLQGAVQPARPGEDRHRPRQEAGRRAQGVLRRRCILISCAISYV</sequence>
<dbReference type="Pfam" id="PF00333">
    <property type="entry name" value="Ribosomal_S5"/>
    <property type="match status" value="1"/>
</dbReference>
<organism evidence="11 12">
    <name type="scientific">Thermothielavioides terrestris (strain ATCC 38088 / NRRL 8126)</name>
    <name type="common">Thielavia terrestris</name>
    <dbReference type="NCBI Taxonomy" id="578455"/>
    <lineage>
        <taxon>Eukaryota</taxon>
        <taxon>Fungi</taxon>
        <taxon>Dikarya</taxon>
        <taxon>Ascomycota</taxon>
        <taxon>Pezizomycotina</taxon>
        <taxon>Sordariomycetes</taxon>
        <taxon>Sordariomycetidae</taxon>
        <taxon>Sordariales</taxon>
        <taxon>Chaetomiaceae</taxon>
        <taxon>Thermothielavioides</taxon>
        <taxon>Thermothielavioides terrestris</taxon>
    </lineage>
</organism>
<keyword evidence="5 7" id="KW-0687">Ribonucleoprotein</keyword>
<dbReference type="GO" id="GO:0003723">
    <property type="term" value="F:RNA binding"/>
    <property type="evidence" value="ECO:0007669"/>
    <property type="project" value="InterPro"/>
</dbReference>
<evidence type="ECO:0000256" key="8">
    <source>
        <dbReference type="SAM" id="MobiDB-lite"/>
    </source>
</evidence>
<protein>
    <recommendedName>
        <fullName evidence="6">Small ribosomal subunit protein uS5m</fullName>
    </recommendedName>
</protein>
<evidence type="ECO:0000256" key="4">
    <source>
        <dbReference type="ARBA" id="ARBA00023128"/>
    </source>
</evidence>
<dbReference type="GO" id="GO:0006412">
    <property type="term" value="P:translation"/>
    <property type="evidence" value="ECO:0007669"/>
    <property type="project" value="InterPro"/>
</dbReference>
<dbReference type="Proteomes" id="UP000008181">
    <property type="component" value="Chromosome 6"/>
</dbReference>
<reference evidence="11 12" key="1">
    <citation type="journal article" date="2011" name="Nat. Biotechnol.">
        <title>Comparative genomic analysis of the thermophilic biomass-degrading fungi Myceliophthora thermophila and Thielavia terrestris.</title>
        <authorList>
            <person name="Berka R.M."/>
            <person name="Grigoriev I.V."/>
            <person name="Otillar R."/>
            <person name="Salamov A."/>
            <person name="Grimwood J."/>
            <person name="Reid I."/>
            <person name="Ishmael N."/>
            <person name="John T."/>
            <person name="Darmond C."/>
            <person name="Moisan M.-C."/>
            <person name="Henrissat B."/>
            <person name="Coutinho P.M."/>
            <person name="Lombard V."/>
            <person name="Natvig D.O."/>
            <person name="Lindquist E."/>
            <person name="Schmutz J."/>
            <person name="Lucas S."/>
            <person name="Harris P."/>
            <person name="Powlowski J."/>
            <person name="Bellemare A."/>
            <person name="Taylor D."/>
            <person name="Butler G."/>
            <person name="de Vries R.P."/>
            <person name="Allijn I.E."/>
            <person name="van den Brink J."/>
            <person name="Ushinsky S."/>
            <person name="Storms R."/>
            <person name="Powell A.J."/>
            <person name="Paulsen I.T."/>
            <person name="Elbourne L.D.H."/>
            <person name="Baker S.E."/>
            <person name="Magnuson J."/>
            <person name="LaBoissiere S."/>
            <person name="Clutterbuck A.J."/>
            <person name="Martinez D."/>
            <person name="Wogulis M."/>
            <person name="de Leon A.L."/>
            <person name="Rey M.W."/>
            <person name="Tsang A."/>
        </authorList>
    </citation>
    <scope>NUCLEOTIDE SEQUENCE [LARGE SCALE GENOMIC DNA]</scope>
    <source>
        <strain evidence="12">ATCC 38088 / NRRL 8126</strain>
    </source>
</reference>
<evidence type="ECO:0000256" key="5">
    <source>
        <dbReference type="ARBA" id="ARBA00023274"/>
    </source>
</evidence>
<dbReference type="InterPro" id="IPR000851">
    <property type="entry name" value="Ribosomal_uS5"/>
</dbReference>
<dbReference type="PANTHER" id="PTHR48277">
    <property type="entry name" value="MITOCHONDRIAL RIBOSOMAL PROTEIN S5"/>
    <property type="match status" value="1"/>
</dbReference>
<dbReference type="HOGENOM" id="CLU_037994_1_0_1"/>
<dbReference type="GO" id="GO:0005763">
    <property type="term" value="C:mitochondrial small ribosomal subunit"/>
    <property type="evidence" value="ECO:0007669"/>
    <property type="project" value="UniProtKB-ARBA"/>
</dbReference>
<feature type="chain" id="PRO_5003436619" description="Small ribosomal subunit protein uS5m" evidence="9">
    <location>
        <begin position="26"/>
        <end position="537"/>
    </location>
</feature>
<evidence type="ECO:0000256" key="6">
    <source>
        <dbReference type="ARBA" id="ARBA00039335"/>
    </source>
</evidence>
<dbReference type="SUPFAM" id="SSF54768">
    <property type="entry name" value="dsRNA-binding domain-like"/>
    <property type="match status" value="1"/>
</dbReference>
<feature type="domain" description="S5 DRBM" evidence="10">
    <location>
        <begin position="332"/>
        <end position="395"/>
    </location>
</feature>
<accession>G2RHW0</accession>
<keyword evidence="12" id="KW-1185">Reference proteome</keyword>
<feature type="signal peptide" evidence="9">
    <location>
        <begin position="1"/>
        <end position="25"/>
    </location>
</feature>
<evidence type="ECO:0000313" key="11">
    <source>
        <dbReference type="EMBL" id="AEO71422.1"/>
    </source>
</evidence>
<dbReference type="eggNOG" id="KOG2646">
    <property type="taxonomic scope" value="Eukaryota"/>
</dbReference>
<gene>
    <name evidence="11" type="ORF">THITE_2123754</name>
</gene>
<dbReference type="GeneID" id="11522251"/>
<comment type="similarity">
    <text evidence="2">Belongs to the universal ribosomal protein uS5 family.</text>
</comment>
<dbReference type="PROSITE" id="PS50881">
    <property type="entry name" value="S5_DSRBD"/>
    <property type="match status" value="1"/>
</dbReference>
<evidence type="ECO:0000256" key="2">
    <source>
        <dbReference type="ARBA" id="ARBA00008945"/>
    </source>
</evidence>
<name>G2RHW0_THETT</name>
<dbReference type="EMBL" id="CP003014">
    <property type="protein sequence ID" value="AEO71422.1"/>
    <property type="molecule type" value="Genomic_DNA"/>
</dbReference>
<dbReference type="InterPro" id="IPR013810">
    <property type="entry name" value="Ribosomal_uS5_N"/>
</dbReference>
<dbReference type="RefSeq" id="XP_003657758.1">
    <property type="nucleotide sequence ID" value="XM_003657710.1"/>
</dbReference>
<keyword evidence="9" id="KW-0732">Signal</keyword>
<keyword evidence="4" id="KW-0496">Mitochondrion</keyword>
<evidence type="ECO:0000256" key="9">
    <source>
        <dbReference type="SAM" id="SignalP"/>
    </source>
</evidence>
<evidence type="ECO:0000256" key="3">
    <source>
        <dbReference type="ARBA" id="ARBA00022980"/>
    </source>
</evidence>
<dbReference type="FunFam" id="3.30.160.20:FF:000022">
    <property type="entry name" value="28S ribosomal protein S5, mitochondrial"/>
    <property type="match status" value="1"/>
</dbReference>
<feature type="region of interest" description="Disordered" evidence="8">
    <location>
        <begin position="464"/>
        <end position="518"/>
    </location>
</feature>
<comment type="subcellular location">
    <subcellularLocation>
        <location evidence="1">Mitochondrion</location>
    </subcellularLocation>
</comment>
<dbReference type="PANTHER" id="PTHR48277:SF1">
    <property type="entry name" value="MITOCHONDRIAL RIBOSOMAL PROTEIN S5"/>
    <property type="match status" value="1"/>
</dbReference>
<dbReference type="PROSITE" id="PS51257">
    <property type="entry name" value="PROKAR_LIPOPROTEIN"/>
    <property type="match status" value="1"/>
</dbReference>
<evidence type="ECO:0000256" key="1">
    <source>
        <dbReference type="ARBA" id="ARBA00004173"/>
    </source>
</evidence>
<keyword evidence="3 7" id="KW-0689">Ribosomal protein</keyword>
<dbReference type="OrthoDB" id="309483at2759"/>
<evidence type="ECO:0000259" key="10">
    <source>
        <dbReference type="PROSITE" id="PS50881"/>
    </source>
</evidence>
<dbReference type="GO" id="GO:0003735">
    <property type="term" value="F:structural constituent of ribosome"/>
    <property type="evidence" value="ECO:0007669"/>
    <property type="project" value="UniProtKB-UniRule"/>
</dbReference>
<dbReference type="AlphaFoldDB" id="G2RHW0"/>
<feature type="compositionally biased region" description="Basic and acidic residues" evidence="8">
    <location>
        <begin position="504"/>
        <end position="517"/>
    </location>
</feature>